<evidence type="ECO:0000313" key="8">
    <source>
        <dbReference type="Proteomes" id="UP000663879"/>
    </source>
</evidence>
<evidence type="ECO:0000259" key="6">
    <source>
        <dbReference type="PROSITE" id="PS50262"/>
    </source>
</evidence>
<dbReference type="InterPro" id="IPR000276">
    <property type="entry name" value="GPCR_Rhodpsn"/>
</dbReference>
<comment type="subcellular location">
    <subcellularLocation>
        <location evidence="1">Membrane</location>
    </subcellularLocation>
</comment>
<feature type="transmembrane region" description="Helical" evidence="5">
    <location>
        <begin position="120"/>
        <end position="149"/>
    </location>
</feature>
<evidence type="ECO:0000256" key="2">
    <source>
        <dbReference type="ARBA" id="ARBA00022692"/>
    </source>
</evidence>
<organism evidence="7 8">
    <name type="scientific">Brachionus calyciflorus</name>
    <dbReference type="NCBI Taxonomy" id="104777"/>
    <lineage>
        <taxon>Eukaryota</taxon>
        <taxon>Metazoa</taxon>
        <taxon>Spiralia</taxon>
        <taxon>Gnathifera</taxon>
        <taxon>Rotifera</taxon>
        <taxon>Eurotatoria</taxon>
        <taxon>Monogononta</taxon>
        <taxon>Pseudotrocha</taxon>
        <taxon>Ploima</taxon>
        <taxon>Brachionidae</taxon>
        <taxon>Brachionus</taxon>
    </lineage>
</organism>
<dbReference type="Gene3D" id="1.20.1070.10">
    <property type="entry name" value="Rhodopsin 7-helix transmembrane proteins"/>
    <property type="match status" value="1"/>
</dbReference>
<evidence type="ECO:0000256" key="5">
    <source>
        <dbReference type="SAM" id="Phobius"/>
    </source>
</evidence>
<keyword evidence="2 5" id="KW-0812">Transmembrane</keyword>
<evidence type="ECO:0000256" key="4">
    <source>
        <dbReference type="ARBA" id="ARBA00023136"/>
    </source>
</evidence>
<dbReference type="CDD" id="cd14978">
    <property type="entry name" value="7tmA_FMRFamide_R-like"/>
    <property type="match status" value="1"/>
</dbReference>
<feature type="transmembrane region" description="Helical" evidence="5">
    <location>
        <begin position="170"/>
        <end position="187"/>
    </location>
</feature>
<dbReference type="OrthoDB" id="10011262at2759"/>
<dbReference type="PANTHER" id="PTHR46641">
    <property type="entry name" value="FMRFAMIDE RECEPTOR-RELATED"/>
    <property type="match status" value="1"/>
</dbReference>
<feature type="domain" description="G-protein coupled receptors family 1 profile" evidence="6">
    <location>
        <begin position="56"/>
        <end position="395"/>
    </location>
</feature>
<feature type="transmembrane region" description="Helical" evidence="5">
    <location>
        <begin position="214"/>
        <end position="238"/>
    </location>
</feature>
<dbReference type="SUPFAM" id="SSF81321">
    <property type="entry name" value="Family A G protein-coupled receptor-like"/>
    <property type="match status" value="1"/>
</dbReference>
<dbReference type="EMBL" id="CAJNOC010000657">
    <property type="protein sequence ID" value="CAF0788263.1"/>
    <property type="molecule type" value="Genomic_DNA"/>
</dbReference>
<evidence type="ECO:0000256" key="3">
    <source>
        <dbReference type="ARBA" id="ARBA00022989"/>
    </source>
</evidence>
<comment type="caution">
    <text evidence="7">The sequence shown here is derived from an EMBL/GenBank/DDBJ whole genome shotgun (WGS) entry which is preliminary data.</text>
</comment>
<evidence type="ECO:0000256" key="1">
    <source>
        <dbReference type="ARBA" id="ARBA00004370"/>
    </source>
</evidence>
<dbReference type="InterPro" id="IPR017452">
    <property type="entry name" value="GPCR_Rhodpsn_7TM"/>
</dbReference>
<feature type="transmembrane region" description="Helical" evidence="5">
    <location>
        <begin position="41"/>
        <end position="64"/>
    </location>
</feature>
<dbReference type="Pfam" id="PF00001">
    <property type="entry name" value="7tm_1"/>
    <property type="match status" value="1"/>
</dbReference>
<feature type="transmembrane region" description="Helical" evidence="5">
    <location>
        <begin position="375"/>
        <end position="398"/>
    </location>
</feature>
<keyword evidence="4 5" id="KW-0472">Membrane</keyword>
<dbReference type="Proteomes" id="UP000663879">
    <property type="component" value="Unassembled WGS sequence"/>
</dbReference>
<dbReference type="GO" id="GO:0016020">
    <property type="term" value="C:membrane"/>
    <property type="evidence" value="ECO:0007669"/>
    <property type="project" value="UniProtKB-SubCell"/>
</dbReference>
<accession>A0A813RRJ5</accession>
<dbReference type="PROSITE" id="PS50262">
    <property type="entry name" value="G_PROTEIN_RECEP_F1_2"/>
    <property type="match status" value="1"/>
</dbReference>
<reference evidence="7" key="1">
    <citation type="submission" date="2021-02" db="EMBL/GenBank/DDBJ databases">
        <authorList>
            <person name="Nowell W R."/>
        </authorList>
    </citation>
    <scope>NUCLEOTIDE SEQUENCE</scope>
    <source>
        <strain evidence="7">Ploen Becks lab</strain>
    </source>
</reference>
<name>A0A813RRJ5_9BILA</name>
<dbReference type="GO" id="GO:0004930">
    <property type="term" value="F:G protein-coupled receptor activity"/>
    <property type="evidence" value="ECO:0007669"/>
    <property type="project" value="InterPro"/>
</dbReference>
<feature type="transmembrane region" description="Helical" evidence="5">
    <location>
        <begin position="76"/>
        <end position="100"/>
    </location>
</feature>
<evidence type="ECO:0000313" key="7">
    <source>
        <dbReference type="EMBL" id="CAF0788263.1"/>
    </source>
</evidence>
<feature type="transmembrane region" description="Helical" evidence="5">
    <location>
        <begin position="331"/>
        <end position="355"/>
    </location>
</feature>
<dbReference type="InterPro" id="IPR052954">
    <property type="entry name" value="GPCR-Ligand_Int"/>
</dbReference>
<sequence>MINSSNSELTDNNQTSYIFPNFSTNDVLRIQLDSLRQFRIIFAWISLVIVIIGLIGNFVSFFILTSPKMRISTNVFLSSLCVSGFIALFGLLFNSIIYDLSHLYGLFPNFLIILYKLYPYIYPIITTFQMASILLTVCVSVNQFLYIYFSKLRSQSKQSKKQECQRAFKIVILMFLISILYCIPYWLKFGYDDQRGLHETELSMNQWFKKIVHLYMYLPIAYIIPFSILIFTNAYLIATITSKKKRQQKLGIKENRKVKKDSDEDEINELNGDKNDKLRRRGDSILTLSLKNPIKSNGIDVYKFSFVLNNPRKSTIKPKKIKKESSLSKSVTIMLIAVVFLFFICQFPVLILHLINSTICSTNAKQCNESFLLKYYLVISKLLLNINLSCNFVCYCLFSKKFRTVFKEIFSSQNFFKSFFCFYN</sequence>
<gene>
    <name evidence="7" type="ORF">OXX778_LOCUS5829</name>
</gene>
<dbReference type="PRINTS" id="PR00237">
    <property type="entry name" value="GPCRRHODOPSN"/>
</dbReference>
<protein>
    <recommendedName>
        <fullName evidence="6">G-protein coupled receptors family 1 profile domain-containing protein</fullName>
    </recommendedName>
</protein>
<proteinExistence type="predicted"/>
<dbReference type="AlphaFoldDB" id="A0A813RRJ5"/>
<dbReference type="PANTHER" id="PTHR46641:SF2">
    <property type="entry name" value="FMRFAMIDE RECEPTOR"/>
    <property type="match status" value="1"/>
</dbReference>
<keyword evidence="8" id="KW-1185">Reference proteome</keyword>
<keyword evidence="3 5" id="KW-1133">Transmembrane helix</keyword>